<feature type="domain" description="Histidine kinase" evidence="16">
    <location>
        <begin position="442"/>
        <end position="546"/>
    </location>
</feature>
<keyword evidence="9" id="KW-0418">Kinase</keyword>
<dbReference type="Pfam" id="PF17203">
    <property type="entry name" value="sCache_3_2"/>
    <property type="match status" value="1"/>
</dbReference>
<dbReference type="InterPro" id="IPR004358">
    <property type="entry name" value="Sig_transdc_His_kin-like_C"/>
</dbReference>
<keyword evidence="4" id="KW-1003">Cell membrane</keyword>
<dbReference type="PANTHER" id="PTHR44936:SF9">
    <property type="entry name" value="SENSOR PROTEIN CREC"/>
    <property type="match status" value="1"/>
</dbReference>
<dbReference type="GO" id="GO:0005524">
    <property type="term" value="F:ATP binding"/>
    <property type="evidence" value="ECO:0007669"/>
    <property type="project" value="UniProtKB-KW"/>
</dbReference>
<dbReference type="Pfam" id="PF14689">
    <property type="entry name" value="SPOB_a"/>
    <property type="match status" value="1"/>
</dbReference>
<keyword evidence="11 15" id="KW-1133">Transmembrane helix</keyword>
<keyword evidence="19" id="KW-1185">Reference proteome</keyword>
<comment type="subcellular location">
    <subcellularLocation>
        <location evidence="2">Cell membrane</location>
        <topology evidence="2">Multi-pass membrane protein</topology>
    </subcellularLocation>
</comment>
<protein>
    <recommendedName>
        <fullName evidence="3">histidine kinase</fullName>
        <ecNumber evidence="3">2.7.13.3</ecNumber>
    </recommendedName>
</protein>
<dbReference type="InterPro" id="IPR035965">
    <property type="entry name" value="PAS-like_dom_sf"/>
</dbReference>
<reference evidence="18" key="1">
    <citation type="submission" date="2022-01" db="EMBL/GenBank/DDBJ databases">
        <title>Antribacter sp. nov., isolated from Guizhou of China.</title>
        <authorList>
            <person name="Chengliang C."/>
            <person name="Ya Z."/>
        </authorList>
    </citation>
    <scope>NUCLEOTIDE SEQUENCE</scope>
    <source>
        <strain evidence="18">KLBMP 9083</strain>
    </source>
</reference>
<accession>A0AA41QCM4</accession>
<dbReference type="SUPFAM" id="SSF103190">
    <property type="entry name" value="Sensory domain-like"/>
    <property type="match status" value="1"/>
</dbReference>
<evidence type="ECO:0000259" key="16">
    <source>
        <dbReference type="PROSITE" id="PS50109"/>
    </source>
</evidence>
<dbReference type="CDD" id="cd00130">
    <property type="entry name" value="PAS"/>
    <property type="match status" value="1"/>
</dbReference>
<dbReference type="PROSITE" id="PS50112">
    <property type="entry name" value="PAS"/>
    <property type="match status" value="1"/>
</dbReference>
<dbReference type="PRINTS" id="PR00344">
    <property type="entry name" value="BCTRLSENSOR"/>
</dbReference>
<evidence type="ECO:0000256" key="2">
    <source>
        <dbReference type="ARBA" id="ARBA00004651"/>
    </source>
</evidence>
<feature type="domain" description="PAS" evidence="17">
    <location>
        <begin position="208"/>
        <end position="269"/>
    </location>
</feature>
<evidence type="ECO:0000256" key="10">
    <source>
        <dbReference type="ARBA" id="ARBA00022840"/>
    </source>
</evidence>
<feature type="region of interest" description="Disordered" evidence="14">
    <location>
        <begin position="551"/>
        <end position="582"/>
    </location>
</feature>
<evidence type="ECO:0000256" key="4">
    <source>
        <dbReference type="ARBA" id="ARBA00022475"/>
    </source>
</evidence>
<evidence type="ECO:0000256" key="8">
    <source>
        <dbReference type="ARBA" id="ARBA00022741"/>
    </source>
</evidence>
<dbReference type="InterPro" id="IPR005467">
    <property type="entry name" value="His_kinase_dom"/>
</dbReference>
<comment type="catalytic activity">
    <reaction evidence="1">
        <text>ATP + protein L-histidine = ADP + protein N-phospho-L-histidine.</text>
        <dbReference type="EC" id="2.7.13.3"/>
    </reaction>
</comment>
<gene>
    <name evidence="18" type="ORF">L1785_06750</name>
</gene>
<dbReference type="InterPro" id="IPR013656">
    <property type="entry name" value="PAS_4"/>
</dbReference>
<dbReference type="PANTHER" id="PTHR44936">
    <property type="entry name" value="SENSOR PROTEIN CREC"/>
    <property type="match status" value="1"/>
</dbReference>
<dbReference type="InterPro" id="IPR050980">
    <property type="entry name" value="2C_sensor_his_kinase"/>
</dbReference>
<dbReference type="RefSeq" id="WP_236088437.1">
    <property type="nucleotide sequence ID" value="NZ_JAKGSG010000022.1"/>
</dbReference>
<dbReference type="EC" id="2.7.13.3" evidence="3"/>
<dbReference type="InterPro" id="IPR000014">
    <property type="entry name" value="PAS"/>
</dbReference>
<dbReference type="InterPro" id="IPR003594">
    <property type="entry name" value="HATPase_dom"/>
</dbReference>
<sequence>MGRAMSLRMQLLSLQVVIVLVLVCATAAVASAVQEHQLRQAYLERMTGVAQSVARLPAIREAFDDADPAAAIQPIAELIREASDVTYVVVTDEEGIRYSHPNPDRVGEMVSTDPSVPLSGQIWTGTQTGTLGTSWRVKVPIYGEADDDAAPAPVIGTASVGILEAELRADWRDGLVWLFVAVGGAAVVGVVAAAWVTRLVRRRIFRLEPEEIAALLETRDAMLHGITEGVVGLDRGGRVVVANDEALRLLGRDRAAVVGAEARDVLDPQLVALAEAVTLDPAEAEDDSAPGGELVLAGERVLLAHAGPATVDGRDVGTVLVLRDRTELHALLRDLDGARGLTDALRAQSHEFANTLHVVSGLLELGQVDEAVSFVARVGHGGLLTASGVAPGVHSPEVAALLLVKATTSRERGVALEVDAASVLPGPAGPAEEAWHGDVLTVLGNLVDNAVDACGPGGRVRVLVTATARVVDIVVDDDGPGVPAEIRSAVFEPGFSTKHDGDRRASGRGIGLALVQRVAARRGGSVRIGTSSFGGASLEVRLPRTPVAPARAGRLARPDGATVRAGGAAHPGPTPLERTETR</sequence>
<dbReference type="InterPro" id="IPR016120">
    <property type="entry name" value="Sig_transdc_His_kin_SpoOB"/>
</dbReference>
<evidence type="ECO:0000256" key="6">
    <source>
        <dbReference type="ARBA" id="ARBA00022679"/>
    </source>
</evidence>
<keyword evidence="7 15" id="KW-0812">Transmembrane</keyword>
<organism evidence="18 19">
    <name type="scientific">Antribacter soli</name>
    <dbReference type="NCBI Taxonomy" id="2910976"/>
    <lineage>
        <taxon>Bacteria</taxon>
        <taxon>Bacillati</taxon>
        <taxon>Actinomycetota</taxon>
        <taxon>Actinomycetes</taxon>
        <taxon>Micrococcales</taxon>
        <taxon>Promicromonosporaceae</taxon>
        <taxon>Antribacter</taxon>
    </lineage>
</organism>
<keyword evidence="10 18" id="KW-0067">ATP-binding</keyword>
<dbReference type="SUPFAM" id="SSF55874">
    <property type="entry name" value="ATPase domain of HSP90 chaperone/DNA topoisomerase II/histidine kinase"/>
    <property type="match status" value="1"/>
</dbReference>
<evidence type="ECO:0000256" key="1">
    <source>
        <dbReference type="ARBA" id="ARBA00000085"/>
    </source>
</evidence>
<keyword evidence="8" id="KW-0547">Nucleotide-binding</keyword>
<dbReference type="InterPro" id="IPR036890">
    <property type="entry name" value="HATPase_C_sf"/>
</dbReference>
<dbReference type="SMART" id="SM00091">
    <property type="entry name" value="PAS"/>
    <property type="match status" value="1"/>
</dbReference>
<proteinExistence type="predicted"/>
<evidence type="ECO:0000256" key="15">
    <source>
        <dbReference type="SAM" id="Phobius"/>
    </source>
</evidence>
<dbReference type="SUPFAM" id="SSF55785">
    <property type="entry name" value="PYP-like sensor domain (PAS domain)"/>
    <property type="match status" value="1"/>
</dbReference>
<evidence type="ECO:0000256" key="5">
    <source>
        <dbReference type="ARBA" id="ARBA00022553"/>
    </source>
</evidence>
<evidence type="ECO:0000313" key="18">
    <source>
        <dbReference type="EMBL" id="MCF4120671.1"/>
    </source>
</evidence>
<dbReference type="Gene3D" id="3.30.565.10">
    <property type="entry name" value="Histidine kinase-like ATPase, C-terminal domain"/>
    <property type="match status" value="1"/>
</dbReference>
<dbReference type="InterPro" id="IPR039506">
    <property type="entry name" value="SPOB_a"/>
</dbReference>
<dbReference type="InterPro" id="IPR029151">
    <property type="entry name" value="Sensor-like_sf"/>
</dbReference>
<evidence type="ECO:0000256" key="12">
    <source>
        <dbReference type="ARBA" id="ARBA00023012"/>
    </source>
</evidence>
<evidence type="ECO:0000256" key="9">
    <source>
        <dbReference type="ARBA" id="ARBA00022777"/>
    </source>
</evidence>
<dbReference type="Pfam" id="PF08448">
    <property type="entry name" value="PAS_4"/>
    <property type="match status" value="1"/>
</dbReference>
<dbReference type="AlphaFoldDB" id="A0AA41QCM4"/>
<keyword evidence="13 15" id="KW-0472">Membrane</keyword>
<evidence type="ECO:0000256" key="11">
    <source>
        <dbReference type="ARBA" id="ARBA00022989"/>
    </source>
</evidence>
<dbReference type="Gene3D" id="1.10.287.130">
    <property type="match status" value="1"/>
</dbReference>
<dbReference type="Gene3D" id="3.30.450.20">
    <property type="entry name" value="PAS domain"/>
    <property type="match status" value="2"/>
</dbReference>
<keyword evidence="12" id="KW-0902">Two-component regulatory system</keyword>
<evidence type="ECO:0000259" key="17">
    <source>
        <dbReference type="PROSITE" id="PS50112"/>
    </source>
</evidence>
<evidence type="ECO:0000313" key="19">
    <source>
        <dbReference type="Proteomes" id="UP001165405"/>
    </source>
</evidence>
<dbReference type="PROSITE" id="PS50109">
    <property type="entry name" value="HIS_KIN"/>
    <property type="match status" value="1"/>
</dbReference>
<evidence type="ECO:0000256" key="13">
    <source>
        <dbReference type="ARBA" id="ARBA00023136"/>
    </source>
</evidence>
<name>A0AA41QCM4_9MICO</name>
<dbReference type="SUPFAM" id="SSF55890">
    <property type="entry name" value="Sporulation response regulatory protein Spo0B"/>
    <property type="match status" value="1"/>
</dbReference>
<feature type="transmembrane region" description="Helical" evidence="15">
    <location>
        <begin position="175"/>
        <end position="196"/>
    </location>
</feature>
<dbReference type="Proteomes" id="UP001165405">
    <property type="component" value="Unassembled WGS sequence"/>
</dbReference>
<comment type="caution">
    <text evidence="18">The sequence shown here is derived from an EMBL/GenBank/DDBJ whole genome shotgun (WGS) entry which is preliminary data.</text>
</comment>
<evidence type="ECO:0000256" key="7">
    <source>
        <dbReference type="ARBA" id="ARBA00022692"/>
    </source>
</evidence>
<dbReference type="InterPro" id="IPR033463">
    <property type="entry name" value="sCache_3"/>
</dbReference>
<dbReference type="Pfam" id="PF02518">
    <property type="entry name" value="HATPase_c"/>
    <property type="match status" value="1"/>
</dbReference>
<dbReference type="EMBL" id="JAKGSG010000022">
    <property type="protein sequence ID" value="MCF4120671.1"/>
    <property type="molecule type" value="Genomic_DNA"/>
</dbReference>
<evidence type="ECO:0000256" key="14">
    <source>
        <dbReference type="SAM" id="MobiDB-lite"/>
    </source>
</evidence>
<dbReference type="GO" id="GO:0005886">
    <property type="term" value="C:plasma membrane"/>
    <property type="evidence" value="ECO:0007669"/>
    <property type="project" value="UniProtKB-SubCell"/>
</dbReference>
<keyword evidence="6" id="KW-0808">Transferase</keyword>
<evidence type="ECO:0000256" key="3">
    <source>
        <dbReference type="ARBA" id="ARBA00012438"/>
    </source>
</evidence>
<dbReference type="SMART" id="SM00387">
    <property type="entry name" value="HATPase_c"/>
    <property type="match status" value="1"/>
</dbReference>
<dbReference type="GO" id="GO:0000155">
    <property type="term" value="F:phosphorelay sensor kinase activity"/>
    <property type="evidence" value="ECO:0007669"/>
    <property type="project" value="InterPro"/>
</dbReference>
<keyword evidence="5" id="KW-0597">Phosphoprotein</keyword>